<accession>A0AA39KHL3</accession>
<reference evidence="1" key="1">
    <citation type="journal article" date="2023" name="bioRxiv">
        <title>Scaffold-level genome assemblies of two parasitoid biocontrol wasps reveal the parthenogenesis mechanism and an associated novel virus.</title>
        <authorList>
            <person name="Inwood S."/>
            <person name="Skelly J."/>
            <person name="Guhlin J."/>
            <person name="Harrop T."/>
            <person name="Goldson S."/>
            <person name="Dearden P."/>
        </authorList>
    </citation>
    <scope>NUCLEOTIDE SEQUENCE</scope>
    <source>
        <strain evidence="1">Lincoln</strain>
        <tissue evidence="1">Whole body</tissue>
    </source>
</reference>
<dbReference type="EMBL" id="JAQQBR010001834">
    <property type="protein sequence ID" value="KAK0162278.1"/>
    <property type="molecule type" value="Genomic_DNA"/>
</dbReference>
<reference evidence="1" key="2">
    <citation type="submission" date="2023-03" db="EMBL/GenBank/DDBJ databases">
        <authorList>
            <person name="Inwood S.N."/>
            <person name="Skelly J.G."/>
            <person name="Guhlin J."/>
            <person name="Harrop T.W.R."/>
            <person name="Goldson S.G."/>
            <person name="Dearden P.K."/>
        </authorList>
    </citation>
    <scope>NUCLEOTIDE SEQUENCE</scope>
    <source>
        <strain evidence="1">Lincoln</strain>
        <tissue evidence="1">Whole body</tissue>
    </source>
</reference>
<dbReference type="Proteomes" id="UP001168972">
    <property type="component" value="Unassembled WGS sequence"/>
</dbReference>
<evidence type="ECO:0000313" key="2">
    <source>
        <dbReference type="Proteomes" id="UP001168972"/>
    </source>
</evidence>
<comment type="caution">
    <text evidence="1">The sequence shown here is derived from an EMBL/GenBank/DDBJ whole genome shotgun (WGS) entry which is preliminary data.</text>
</comment>
<sequence length="378" mass="42919">MERTSVNLRPEGYHRRRNSYITAIEASNAFILEPVDEIIRRPSIEIKKNKKLETIIKLSGETANYSECSLCIEKNYNNDTRAPLLINRISSLHDIERPEILCTCSEIKSAAIQYELSMKNDVIPQCKCREDSLLSMKSSLSTVSGVRYQDSGYSLSTCQSLIIPSSRRNSVNQMLATNERRHSDLTYSRRYNNDQRKMSDQSAVKLYHCNDSKMTSLLTTTSLPCSLLAKDNGKCSKLFDRSGTLSSFKHIKNFTRQNSDASIKTFRKDSFDGSMTNRMMKRRFSEQLILEGGLTCEPEFQQLVEGDDDLEESLTGIIAKKKITLKSHYYPEGQWGHIIMIVAVIIQLICHGLQLSSGILLNSCATHFDKSIYDSSKI</sequence>
<evidence type="ECO:0000313" key="1">
    <source>
        <dbReference type="EMBL" id="KAK0162278.1"/>
    </source>
</evidence>
<proteinExistence type="predicted"/>
<name>A0AA39KHL3_MICHY</name>
<dbReference type="AlphaFoldDB" id="A0AA39KHL3"/>
<organism evidence="1 2">
    <name type="scientific">Microctonus hyperodae</name>
    <name type="common">Parasitoid wasp</name>
    <dbReference type="NCBI Taxonomy" id="165561"/>
    <lineage>
        <taxon>Eukaryota</taxon>
        <taxon>Metazoa</taxon>
        <taxon>Ecdysozoa</taxon>
        <taxon>Arthropoda</taxon>
        <taxon>Hexapoda</taxon>
        <taxon>Insecta</taxon>
        <taxon>Pterygota</taxon>
        <taxon>Neoptera</taxon>
        <taxon>Endopterygota</taxon>
        <taxon>Hymenoptera</taxon>
        <taxon>Apocrita</taxon>
        <taxon>Ichneumonoidea</taxon>
        <taxon>Braconidae</taxon>
        <taxon>Euphorinae</taxon>
        <taxon>Microctonus</taxon>
    </lineage>
</organism>
<gene>
    <name evidence="1" type="ORF">PV327_008628</name>
</gene>
<protein>
    <submittedName>
        <fullName evidence="1">Uncharacterized protein</fullName>
    </submittedName>
</protein>
<keyword evidence="2" id="KW-1185">Reference proteome</keyword>